<dbReference type="AlphaFoldDB" id="A0A2R8ALJ8"/>
<evidence type="ECO:0000313" key="4">
    <source>
        <dbReference type="Proteomes" id="UP000244911"/>
    </source>
</evidence>
<feature type="domain" description="C-methyltransferase" evidence="2">
    <location>
        <begin position="250"/>
        <end position="408"/>
    </location>
</feature>
<keyword evidence="3" id="KW-0808">Transferase</keyword>
<dbReference type="Pfam" id="PF08484">
    <property type="entry name" value="Methyltransf_14"/>
    <property type="match status" value="1"/>
</dbReference>
<gene>
    <name evidence="3" type="primary">ubiG_1</name>
    <name evidence="3" type="ORF">ALP8811_01942</name>
</gene>
<sequence>MNMQSKPASTLTQCRTCGSKNLFLFLPMGAHPPANMFAKTADPEQRQPAFELNTQACLDCGLIQVADQVPDAFFEDYLYVPSGAATMHEHFAGLASVAGEYADGGLIVDVGCNDGLMLGHAVKAGATVLGIDPAANLAPLAKERGVDVLTAYFNPETAGEVLKDKGPAKVITTTNTFNHIDDLHGFMDAVRVLLDDDGVFVIEVPWGKKIVETNQFDNVYHEHMSELSLLSIVRLGQSRGMDVVDVTKLPVHGGSMRVFMKRASLGQAPTPIVGEMLEEERAAGLTERSTYEAFAERVDELGRQLKVMLADIKAEGKTVAAYGAPAKGNTLLNYFGIGAETLDFVVDKNPLKQGLYTPGTRLPILSPDAVAERKPDYLLVLAWNFFDEIREQMSDFEASGGKFIVPLPMPRLVP</sequence>
<feature type="domain" description="Methyltransferase putative zinc binding" evidence="1">
    <location>
        <begin position="14"/>
        <end position="70"/>
    </location>
</feature>
<evidence type="ECO:0000313" key="3">
    <source>
        <dbReference type="EMBL" id="SPF76925.1"/>
    </source>
</evidence>
<dbReference type="RefSeq" id="WP_108856892.1">
    <property type="nucleotide sequence ID" value="NZ_OMOI01000001.1"/>
</dbReference>
<name>A0A2R8ALJ8_9RHOB</name>
<protein>
    <submittedName>
        <fullName evidence="3">Ubiquinone biosynthesis O-methyltransferase</fullName>
        <ecNumber evidence="3">2.1.1.222</ecNumber>
    </submittedName>
</protein>
<dbReference type="InterPro" id="IPR038576">
    <property type="entry name" value="Methyltransf_Zn-bd_dom_put_sf"/>
</dbReference>
<reference evidence="3 4" key="1">
    <citation type="submission" date="2018-03" db="EMBL/GenBank/DDBJ databases">
        <authorList>
            <person name="Keele B.F."/>
        </authorList>
    </citation>
    <scope>NUCLEOTIDE SEQUENCE [LARGE SCALE GENOMIC DNA]</scope>
    <source>
        <strain evidence="3 4">CECT 8811</strain>
    </source>
</reference>
<keyword evidence="3" id="KW-0489">Methyltransferase</keyword>
<dbReference type="EC" id="2.1.1.222" evidence="3"/>
<dbReference type="SUPFAM" id="SSF53335">
    <property type="entry name" value="S-adenosyl-L-methionine-dependent methyltransferases"/>
    <property type="match status" value="1"/>
</dbReference>
<organism evidence="3 4">
    <name type="scientific">Aliiroseovarius pelagivivens</name>
    <dbReference type="NCBI Taxonomy" id="1639690"/>
    <lineage>
        <taxon>Bacteria</taxon>
        <taxon>Pseudomonadati</taxon>
        <taxon>Pseudomonadota</taxon>
        <taxon>Alphaproteobacteria</taxon>
        <taxon>Rhodobacterales</taxon>
        <taxon>Paracoccaceae</taxon>
        <taxon>Aliiroseovarius</taxon>
    </lineage>
</organism>
<dbReference type="Gene3D" id="6.20.50.110">
    <property type="entry name" value="Methyltransferase, zinc-binding domain"/>
    <property type="match status" value="1"/>
</dbReference>
<dbReference type="Pfam" id="PF08421">
    <property type="entry name" value="Methyltransf_13"/>
    <property type="match status" value="1"/>
</dbReference>
<dbReference type="InterPro" id="IPR013630">
    <property type="entry name" value="Methyltransf_Zn-bd_dom_put"/>
</dbReference>
<dbReference type="EMBL" id="OMOI01000001">
    <property type="protein sequence ID" value="SPF76925.1"/>
    <property type="molecule type" value="Genomic_DNA"/>
</dbReference>
<dbReference type="PANTHER" id="PTHR43861:SF5">
    <property type="entry name" value="BLL5978 PROTEIN"/>
    <property type="match status" value="1"/>
</dbReference>
<proteinExistence type="predicted"/>
<dbReference type="Proteomes" id="UP000244911">
    <property type="component" value="Unassembled WGS sequence"/>
</dbReference>
<dbReference type="Gene3D" id="3.40.50.720">
    <property type="entry name" value="NAD(P)-binding Rossmann-like Domain"/>
    <property type="match status" value="1"/>
</dbReference>
<accession>A0A2R8ALJ8</accession>
<dbReference type="Pfam" id="PF13489">
    <property type="entry name" value="Methyltransf_23"/>
    <property type="match status" value="1"/>
</dbReference>
<evidence type="ECO:0000259" key="2">
    <source>
        <dbReference type="Pfam" id="PF08484"/>
    </source>
</evidence>
<keyword evidence="4" id="KW-1185">Reference proteome</keyword>
<dbReference type="InterPro" id="IPR029063">
    <property type="entry name" value="SAM-dependent_MTases_sf"/>
</dbReference>
<dbReference type="OrthoDB" id="9815644at2"/>
<keyword evidence="3" id="KW-0830">Ubiquinone</keyword>
<dbReference type="InterPro" id="IPR013691">
    <property type="entry name" value="MeTrfase_14"/>
</dbReference>
<dbReference type="Gene3D" id="6.10.250.3100">
    <property type="match status" value="1"/>
</dbReference>
<dbReference type="Gene3D" id="3.40.50.150">
    <property type="entry name" value="Vaccinia Virus protein VP39"/>
    <property type="match status" value="1"/>
</dbReference>
<dbReference type="PANTHER" id="PTHR43861">
    <property type="entry name" value="TRANS-ACONITATE 2-METHYLTRANSFERASE-RELATED"/>
    <property type="match status" value="1"/>
</dbReference>
<dbReference type="GO" id="GO:0032259">
    <property type="term" value="P:methylation"/>
    <property type="evidence" value="ECO:0007669"/>
    <property type="project" value="UniProtKB-KW"/>
</dbReference>
<evidence type="ECO:0000259" key="1">
    <source>
        <dbReference type="Pfam" id="PF08421"/>
    </source>
</evidence>
<dbReference type="GO" id="GO:0102208">
    <property type="term" value="F:2-polyprenyl-6-hydroxyphenol methylase activity"/>
    <property type="evidence" value="ECO:0007669"/>
    <property type="project" value="UniProtKB-EC"/>
</dbReference>